<sequence>MKIGNVEIEGHVVLGPMAGITCLPYREFMKGFGVGLSVSEMISDCGLSYGNKKTMYYADTSETDRPVALQLFGFDEKNTIPAIGILEREARYDILDLNFGCPVTKVVKTGAGSAWMRRPQELEEYVKAVVGASHKPVTAKIRLGFTEDEINAEDVAFRLQRAGVSAITVHCRTRSQGYSGKARYEVIEGLGERLSVPLIVSGDIFSAQDAKRALDITKGQMVMVARGGVGHPFLITQINHYLDTGELLDPPSPSQQIAYAKKYAEMMFGYKGERVGLNELRGILPHFLSGFPGYKAIRNQLACKTSTKDELFALLDGLDKRLGYEK</sequence>
<evidence type="ECO:0000256" key="13">
    <source>
        <dbReference type="PIRSR" id="PIRSR006621-1"/>
    </source>
</evidence>
<organism evidence="16 17">
    <name type="scientific">Candidatus Alloenteromonas pullicola</name>
    <dbReference type="NCBI Taxonomy" id="2840784"/>
    <lineage>
        <taxon>Bacteria</taxon>
        <taxon>Bacillati</taxon>
        <taxon>Bacillota</taxon>
        <taxon>Bacillota incertae sedis</taxon>
        <taxon>Candidatus Alloenteromonas</taxon>
    </lineage>
</organism>
<evidence type="ECO:0000256" key="11">
    <source>
        <dbReference type="ARBA" id="ARBA00048802"/>
    </source>
</evidence>
<evidence type="ECO:0000256" key="10">
    <source>
        <dbReference type="ARBA" id="ARBA00048205"/>
    </source>
</evidence>
<dbReference type="PANTHER" id="PTHR45846:SF1">
    <property type="entry name" value="TRNA-DIHYDROURIDINE(47) SYNTHASE [NAD(P)(+)]-LIKE"/>
    <property type="match status" value="1"/>
</dbReference>
<keyword evidence="9 12" id="KW-0560">Oxidoreductase</keyword>
<evidence type="ECO:0000256" key="2">
    <source>
        <dbReference type="ARBA" id="ARBA00002790"/>
    </source>
</evidence>
<dbReference type="GO" id="GO:0017150">
    <property type="term" value="F:tRNA dihydrouridine synthase activity"/>
    <property type="evidence" value="ECO:0007669"/>
    <property type="project" value="InterPro"/>
</dbReference>
<keyword evidence="7" id="KW-0521">NADP</keyword>
<feature type="binding site" evidence="14">
    <location>
        <position position="140"/>
    </location>
    <ligand>
        <name>FMN</name>
        <dbReference type="ChEBI" id="CHEBI:58210"/>
    </ligand>
</feature>
<feature type="active site" description="Proton donor" evidence="13">
    <location>
        <position position="101"/>
    </location>
</feature>
<dbReference type="InterPro" id="IPR035587">
    <property type="entry name" value="DUS-like_FMN-bd"/>
</dbReference>
<dbReference type="NCBIfam" id="TIGR00737">
    <property type="entry name" value="nifR3_yhdG"/>
    <property type="match status" value="1"/>
</dbReference>
<evidence type="ECO:0000256" key="5">
    <source>
        <dbReference type="ARBA" id="ARBA00022643"/>
    </source>
</evidence>
<evidence type="ECO:0000313" key="17">
    <source>
        <dbReference type="Proteomes" id="UP000824070"/>
    </source>
</evidence>
<dbReference type="PROSITE" id="PS01136">
    <property type="entry name" value="UPF0034"/>
    <property type="match status" value="1"/>
</dbReference>
<evidence type="ECO:0000256" key="14">
    <source>
        <dbReference type="PIRSR" id="PIRSR006621-2"/>
    </source>
</evidence>
<dbReference type="PANTHER" id="PTHR45846">
    <property type="entry name" value="TRNA-DIHYDROURIDINE(47) SYNTHASE [NAD(P)(+)]-LIKE"/>
    <property type="match status" value="1"/>
</dbReference>
<evidence type="ECO:0000256" key="8">
    <source>
        <dbReference type="ARBA" id="ARBA00022884"/>
    </source>
</evidence>
<keyword evidence="5 12" id="KW-0288">FMN</keyword>
<evidence type="ECO:0000256" key="12">
    <source>
        <dbReference type="PIRNR" id="PIRNR006621"/>
    </source>
</evidence>
<dbReference type="Gene3D" id="1.10.1200.80">
    <property type="entry name" value="Putative flavin oxidoreducatase, domain 2"/>
    <property type="match status" value="1"/>
</dbReference>
<dbReference type="AlphaFoldDB" id="A0A9D1LP78"/>
<reference evidence="16" key="2">
    <citation type="journal article" date="2021" name="PeerJ">
        <title>Extensive microbial diversity within the chicken gut microbiome revealed by metagenomics and culture.</title>
        <authorList>
            <person name="Gilroy R."/>
            <person name="Ravi A."/>
            <person name="Getino M."/>
            <person name="Pursley I."/>
            <person name="Horton D.L."/>
            <person name="Alikhan N.F."/>
            <person name="Baker D."/>
            <person name="Gharbi K."/>
            <person name="Hall N."/>
            <person name="Watson M."/>
            <person name="Adriaenssens E.M."/>
            <person name="Foster-Nyarko E."/>
            <person name="Jarju S."/>
            <person name="Secka A."/>
            <person name="Antonio M."/>
            <person name="Oren A."/>
            <person name="Chaudhuri R.R."/>
            <person name="La Ragione R."/>
            <person name="Hildebrand F."/>
            <person name="Pallen M.J."/>
        </authorList>
    </citation>
    <scope>NUCLEOTIDE SEQUENCE</scope>
    <source>
        <strain evidence="16">ChiGjej1B1-22543</strain>
    </source>
</reference>
<dbReference type="InterPro" id="IPR024036">
    <property type="entry name" value="tRNA-dHydroUridine_Synthase_C"/>
</dbReference>
<feature type="binding site" evidence="14">
    <location>
        <begin position="225"/>
        <end position="226"/>
    </location>
    <ligand>
        <name>FMN</name>
        <dbReference type="ChEBI" id="CHEBI:58210"/>
    </ligand>
</feature>
<proteinExistence type="inferred from homology"/>
<dbReference type="InterPro" id="IPR018517">
    <property type="entry name" value="tRNA_hU_synthase_CS"/>
</dbReference>
<evidence type="ECO:0000256" key="3">
    <source>
        <dbReference type="ARBA" id="ARBA00022555"/>
    </source>
</evidence>
<dbReference type="Proteomes" id="UP000824070">
    <property type="component" value="Unassembled WGS sequence"/>
</dbReference>
<evidence type="ECO:0000256" key="9">
    <source>
        <dbReference type="ARBA" id="ARBA00023002"/>
    </source>
</evidence>
<protein>
    <recommendedName>
        <fullName evidence="12">tRNA-dihydrouridine synthase</fullName>
        <ecNumber evidence="12">1.3.1.-</ecNumber>
    </recommendedName>
</protein>
<dbReference type="InterPro" id="IPR004652">
    <property type="entry name" value="DusB-like"/>
</dbReference>
<dbReference type="InterPro" id="IPR001269">
    <property type="entry name" value="DUS_fam"/>
</dbReference>
<dbReference type="GO" id="GO:0050660">
    <property type="term" value="F:flavin adenine dinucleotide binding"/>
    <property type="evidence" value="ECO:0007669"/>
    <property type="project" value="InterPro"/>
</dbReference>
<accession>A0A9D1LP78</accession>
<keyword evidence="3" id="KW-0820">tRNA-binding</keyword>
<gene>
    <name evidence="16" type="primary">dusB</name>
    <name evidence="16" type="ORF">IAC52_04490</name>
</gene>
<keyword evidence="14" id="KW-0547">Nucleotide-binding</keyword>
<dbReference type="Pfam" id="PF01207">
    <property type="entry name" value="Dus"/>
    <property type="match status" value="1"/>
</dbReference>
<evidence type="ECO:0000259" key="15">
    <source>
        <dbReference type="Pfam" id="PF01207"/>
    </source>
</evidence>
<dbReference type="CDD" id="cd02801">
    <property type="entry name" value="DUS_like_FMN"/>
    <property type="match status" value="1"/>
</dbReference>
<comment type="function">
    <text evidence="2 12">Catalyzes the synthesis of 5,6-dihydrouridine (D), a modified base found in the D-loop of most tRNAs, via the reduction of the C5-C6 double bond in target uridines.</text>
</comment>
<comment type="caution">
    <text evidence="16">The sequence shown here is derived from an EMBL/GenBank/DDBJ whole genome shotgun (WGS) entry which is preliminary data.</text>
</comment>
<dbReference type="PIRSF" id="PIRSF006621">
    <property type="entry name" value="Dus"/>
    <property type="match status" value="1"/>
</dbReference>
<evidence type="ECO:0000256" key="4">
    <source>
        <dbReference type="ARBA" id="ARBA00022630"/>
    </source>
</evidence>
<comment type="similarity">
    <text evidence="12">Belongs to the dus family.</text>
</comment>
<evidence type="ECO:0000313" key="16">
    <source>
        <dbReference type="EMBL" id="HIU45535.1"/>
    </source>
</evidence>
<feature type="binding site" evidence="14">
    <location>
        <begin position="16"/>
        <end position="18"/>
    </location>
    <ligand>
        <name>FMN</name>
        <dbReference type="ChEBI" id="CHEBI:58210"/>
    </ligand>
</feature>
<dbReference type="EC" id="1.3.1.-" evidence="12"/>
<feature type="binding site" evidence="14">
    <location>
        <position position="70"/>
    </location>
    <ligand>
        <name>FMN</name>
        <dbReference type="ChEBI" id="CHEBI:58210"/>
    </ligand>
</feature>
<evidence type="ECO:0000256" key="6">
    <source>
        <dbReference type="ARBA" id="ARBA00022694"/>
    </source>
</evidence>
<comment type="catalytic activity">
    <reaction evidence="10">
        <text>a 5,6-dihydrouridine in tRNA + NADP(+) = a uridine in tRNA + NADPH + H(+)</text>
        <dbReference type="Rhea" id="RHEA:23624"/>
        <dbReference type="Rhea" id="RHEA-COMP:13339"/>
        <dbReference type="Rhea" id="RHEA-COMP:13887"/>
        <dbReference type="ChEBI" id="CHEBI:15378"/>
        <dbReference type="ChEBI" id="CHEBI:57783"/>
        <dbReference type="ChEBI" id="CHEBI:58349"/>
        <dbReference type="ChEBI" id="CHEBI:65315"/>
        <dbReference type="ChEBI" id="CHEBI:74443"/>
    </reaction>
</comment>
<dbReference type="Gene3D" id="3.20.20.70">
    <property type="entry name" value="Aldolase class I"/>
    <property type="match status" value="1"/>
</dbReference>
<comment type="catalytic activity">
    <reaction evidence="11">
        <text>a 5,6-dihydrouridine in tRNA + NAD(+) = a uridine in tRNA + NADH + H(+)</text>
        <dbReference type="Rhea" id="RHEA:54452"/>
        <dbReference type="Rhea" id="RHEA-COMP:13339"/>
        <dbReference type="Rhea" id="RHEA-COMP:13887"/>
        <dbReference type="ChEBI" id="CHEBI:15378"/>
        <dbReference type="ChEBI" id="CHEBI:57540"/>
        <dbReference type="ChEBI" id="CHEBI:57945"/>
        <dbReference type="ChEBI" id="CHEBI:65315"/>
        <dbReference type="ChEBI" id="CHEBI:74443"/>
    </reaction>
</comment>
<keyword evidence="6 12" id="KW-0819">tRNA processing</keyword>
<feature type="domain" description="DUS-like FMN-binding" evidence="15">
    <location>
        <begin position="14"/>
        <end position="310"/>
    </location>
</feature>
<dbReference type="EMBL" id="DVMV01000038">
    <property type="protein sequence ID" value="HIU45535.1"/>
    <property type="molecule type" value="Genomic_DNA"/>
</dbReference>
<name>A0A9D1LP78_9FIRM</name>
<comment type="cofactor">
    <cofactor evidence="1 12 14">
        <name>FMN</name>
        <dbReference type="ChEBI" id="CHEBI:58210"/>
    </cofactor>
</comment>
<dbReference type="SUPFAM" id="SSF51395">
    <property type="entry name" value="FMN-linked oxidoreductases"/>
    <property type="match status" value="1"/>
</dbReference>
<feature type="binding site" evidence="14">
    <location>
        <position position="170"/>
    </location>
    <ligand>
        <name>FMN</name>
        <dbReference type="ChEBI" id="CHEBI:58210"/>
    </ligand>
</feature>
<keyword evidence="4 12" id="KW-0285">Flavoprotein</keyword>
<dbReference type="InterPro" id="IPR013785">
    <property type="entry name" value="Aldolase_TIM"/>
</dbReference>
<evidence type="ECO:0000256" key="1">
    <source>
        <dbReference type="ARBA" id="ARBA00001917"/>
    </source>
</evidence>
<dbReference type="GO" id="GO:0000049">
    <property type="term" value="F:tRNA binding"/>
    <property type="evidence" value="ECO:0007669"/>
    <property type="project" value="UniProtKB-KW"/>
</dbReference>
<keyword evidence="8" id="KW-0694">RNA-binding</keyword>
<evidence type="ECO:0000256" key="7">
    <source>
        <dbReference type="ARBA" id="ARBA00022857"/>
    </source>
</evidence>
<reference evidence="16" key="1">
    <citation type="submission" date="2020-10" db="EMBL/GenBank/DDBJ databases">
        <authorList>
            <person name="Gilroy R."/>
        </authorList>
    </citation>
    <scope>NUCLEOTIDE SEQUENCE</scope>
    <source>
        <strain evidence="16">ChiGjej1B1-22543</strain>
    </source>
</reference>